<protein>
    <recommendedName>
        <fullName evidence="5">LisH domain-containing protein</fullName>
    </recommendedName>
</protein>
<dbReference type="Proteomes" id="UP001374579">
    <property type="component" value="Unassembled WGS sequence"/>
</dbReference>
<dbReference type="GO" id="GO:0060287">
    <property type="term" value="P:epithelial cilium movement involved in determination of left/right asymmetry"/>
    <property type="evidence" value="ECO:0007669"/>
    <property type="project" value="TreeGrafter"/>
</dbReference>
<dbReference type="PANTHER" id="PTHR39063">
    <property type="entry name" value="ORAL-FACIAL-DIGITAL SYNDROME 1 PROTEIN HOMOLOG"/>
    <property type="match status" value="1"/>
</dbReference>
<gene>
    <name evidence="3" type="ORF">V1264_004714</name>
</gene>
<feature type="compositionally biased region" description="Basic and acidic residues" evidence="2">
    <location>
        <begin position="865"/>
        <end position="915"/>
    </location>
</feature>
<feature type="coiled-coil region" evidence="1">
    <location>
        <begin position="488"/>
        <end position="557"/>
    </location>
</feature>
<dbReference type="InterPro" id="IPR006594">
    <property type="entry name" value="LisH"/>
</dbReference>
<sequence length="985" mass="113829">MADKAPEYLSAEELRNRLYHSLRNRGLVNSIKSQLRTNLITELQQSVQGPLTIRDLEPSESDPLLLRAANSLVADHLKRAKYEYTLGVFLPESGLAQDKMFKPEDLMRLLHISPQSRLYKQLWMKAEVDADKGLLWQILSELSALHSRATQESGVQVDLTRSGPVTSLDAKLHSLEELYSSRRDELSRSNRTAVEERLLHYQRQLEDRYNSQLKLELARMRDSEIAVMRMEEKENGRRELEQMKRELQRTYQEKYDSLVERERNSIERLQKEQELQEKEVYSQRQMLLAEIESIRQREAEVKREAEVNKREKQLTEDRSRAKEDELRRREMEIRNKEIQFDQRLQNEMAQFKLDQQAKFIDRIQNVEVREAKVKEEERILSEEKSKVQAQKDELRDKTHRVNELETSLQEAKHSEVSATRHNEFINAKLRDMSDYKTLKEQSVSQRNELETLRTRLSEVLNMNERERGRQEELLRELRRPSPETLMMQRDLERARENLRQEQVVFEQQKNLLESRLKDELDRNRELVQRLEEQMLQMKEMNREVVDLRKQLAMTQTVLNNEVYGKPKDCTDHQSLLNTSRRSTGPAPHGSHNSLRAVSSDLDPRGSRGPLTFAADRDVYNEVDSDLDLAPSSRHRNLSEFSDDHSSAGSADIVAETRYRLKGLEKEAHNLERAYQDFHFQMTNVNTLPSDPPPAHQPASASHRSQGLAGSGSRPMESPPPSPIPYSQPLSSTPHKRRPDPSYHDDSFAQLSGGRMQEARSAPPQLDFSNMSDDVDGRDGLETKHVKSRPITVDDLEARPGSPSMLVVAESGSAGTSSPPPQQEEKRQPTRLDPLSTPSGGSKPPGTLQPVSLDSAWKQPSASLDDAWKTPDTRADREAERRKEEQQREEEERRRQEEEERRKKEEEEEDQKKEEEEKADGDAAGIDPVMLQYMARVQAMKEQEGQGPKETPKTMVVKGGSPSQSEDISVVDDAKSDHDEFDDDIW</sequence>
<proteinExistence type="predicted"/>
<comment type="caution">
    <text evidence="3">The sequence shown here is derived from an EMBL/GenBank/DDBJ whole genome shotgun (WGS) entry which is preliminary data.</text>
</comment>
<feature type="coiled-coil region" evidence="1">
    <location>
        <begin position="373"/>
        <end position="455"/>
    </location>
</feature>
<feature type="compositionally biased region" description="Pro residues" evidence="2">
    <location>
        <begin position="716"/>
        <end position="725"/>
    </location>
</feature>
<evidence type="ECO:0008006" key="5">
    <source>
        <dbReference type="Google" id="ProtNLM"/>
    </source>
</evidence>
<evidence type="ECO:0000313" key="3">
    <source>
        <dbReference type="EMBL" id="KAK7097785.1"/>
    </source>
</evidence>
<evidence type="ECO:0000313" key="4">
    <source>
        <dbReference type="Proteomes" id="UP001374579"/>
    </source>
</evidence>
<feature type="coiled-coil region" evidence="1">
    <location>
        <begin position="230"/>
        <end position="311"/>
    </location>
</feature>
<dbReference type="PANTHER" id="PTHR39063:SF1">
    <property type="entry name" value="OFD1 CENTRIOLE AND CENTRIOLAR SATELLITE PROTEIN"/>
    <property type="match status" value="1"/>
</dbReference>
<feature type="coiled-coil region" evidence="1">
    <location>
        <begin position="653"/>
        <end position="680"/>
    </location>
</feature>
<dbReference type="PROSITE" id="PS50896">
    <property type="entry name" value="LISH"/>
    <property type="match status" value="1"/>
</dbReference>
<dbReference type="InterPro" id="IPR055289">
    <property type="entry name" value="OFD1"/>
</dbReference>
<dbReference type="AlphaFoldDB" id="A0AAN9B222"/>
<dbReference type="GO" id="GO:0036064">
    <property type="term" value="C:ciliary basal body"/>
    <property type="evidence" value="ECO:0007669"/>
    <property type="project" value="TreeGrafter"/>
</dbReference>
<dbReference type="EMBL" id="JBAMIC010000013">
    <property type="protein sequence ID" value="KAK7097785.1"/>
    <property type="molecule type" value="Genomic_DNA"/>
</dbReference>
<feature type="compositionally biased region" description="Polar residues" evidence="2">
    <location>
        <begin position="572"/>
        <end position="582"/>
    </location>
</feature>
<dbReference type="GO" id="GO:0005576">
    <property type="term" value="C:extracellular region"/>
    <property type="evidence" value="ECO:0007669"/>
    <property type="project" value="GOC"/>
</dbReference>
<feature type="region of interest" description="Disordered" evidence="2">
    <location>
        <begin position="683"/>
        <end position="985"/>
    </location>
</feature>
<keyword evidence="1" id="KW-0175">Coiled coil</keyword>
<keyword evidence="4" id="KW-1185">Reference proteome</keyword>
<evidence type="ECO:0000256" key="1">
    <source>
        <dbReference type="SAM" id="Coils"/>
    </source>
</evidence>
<dbReference type="Pfam" id="PF16045">
    <property type="entry name" value="LisH_2"/>
    <property type="match status" value="1"/>
</dbReference>
<dbReference type="GO" id="GO:0005813">
    <property type="term" value="C:centrosome"/>
    <property type="evidence" value="ECO:0007669"/>
    <property type="project" value="TreeGrafter"/>
</dbReference>
<organism evidence="3 4">
    <name type="scientific">Littorina saxatilis</name>
    <dbReference type="NCBI Taxonomy" id="31220"/>
    <lineage>
        <taxon>Eukaryota</taxon>
        <taxon>Metazoa</taxon>
        <taxon>Spiralia</taxon>
        <taxon>Lophotrochozoa</taxon>
        <taxon>Mollusca</taxon>
        <taxon>Gastropoda</taxon>
        <taxon>Caenogastropoda</taxon>
        <taxon>Littorinimorpha</taxon>
        <taxon>Littorinoidea</taxon>
        <taxon>Littorinidae</taxon>
        <taxon>Littorina</taxon>
    </lineage>
</organism>
<dbReference type="Gene3D" id="1.20.960.40">
    <property type="match status" value="1"/>
</dbReference>
<evidence type="ECO:0000256" key="2">
    <source>
        <dbReference type="SAM" id="MobiDB-lite"/>
    </source>
</evidence>
<accession>A0AAN9B222</accession>
<feature type="compositionally biased region" description="Basic and acidic residues" evidence="2">
    <location>
        <begin position="774"/>
        <end position="784"/>
    </location>
</feature>
<feature type="region of interest" description="Disordered" evidence="2">
    <location>
        <begin position="563"/>
        <end position="612"/>
    </location>
</feature>
<name>A0AAN9B222_9CAEN</name>
<reference evidence="3 4" key="1">
    <citation type="submission" date="2024-02" db="EMBL/GenBank/DDBJ databases">
        <title>Chromosome-scale genome assembly of the rough periwinkle Littorina saxatilis.</title>
        <authorList>
            <person name="De Jode A."/>
            <person name="Faria R."/>
            <person name="Formenti G."/>
            <person name="Sims Y."/>
            <person name="Smith T.P."/>
            <person name="Tracey A."/>
            <person name="Wood J.M.D."/>
            <person name="Zagrodzka Z.B."/>
            <person name="Johannesson K."/>
            <person name="Butlin R.K."/>
            <person name="Leder E.H."/>
        </authorList>
    </citation>
    <scope>NUCLEOTIDE SEQUENCE [LARGE SCALE GENOMIC DNA]</scope>
    <source>
        <strain evidence="3">Snail1</strain>
        <tissue evidence="3">Muscle</tissue>
    </source>
</reference>